<evidence type="ECO:0000313" key="2">
    <source>
        <dbReference type="EMBL" id="KAK5165813.1"/>
    </source>
</evidence>
<feature type="compositionally biased region" description="Basic residues" evidence="1">
    <location>
        <begin position="155"/>
        <end position="169"/>
    </location>
</feature>
<dbReference type="AlphaFoldDB" id="A0AAV9P3E9"/>
<feature type="compositionally biased region" description="Polar residues" evidence="1">
    <location>
        <begin position="141"/>
        <end position="154"/>
    </location>
</feature>
<feature type="compositionally biased region" description="Polar residues" evidence="1">
    <location>
        <begin position="119"/>
        <end position="130"/>
    </location>
</feature>
<organism evidence="2 3">
    <name type="scientific">Saxophila tyrrhenica</name>
    <dbReference type="NCBI Taxonomy" id="1690608"/>
    <lineage>
        <taxon>Eukaryota</taxon>
        <taxon>Fungi</taxon>
        <taxon>Dikarya</taxon>
        <taxon>Ascomycota</taxon>
        <taxon>Pezizomycotina</taxon>
        <taxon>Dothideomycetes</taxon>
        <taxon>Dothideomycetidae</taxon>
        <taxon>Mycosphaerellales</taxon>
        <taxon>Extremaceae</taxon>
        <taxon>Saxophila</taxon>
    </lineage>
</organism>
<dbReference type="Proteomes" id="UP001337655">
    <property type="component" value="Unassembled WGS sequence"/>
</dbReference>
<feature type="compositionally biased region" description="Low complexity" evidence="1">
    <location>
        <begin position="479"/>
        <end position="489"/>
    </location>
</feature>
<feature type="region of interest" description="Disordered" evidence="1">
    <location>
        <begin position="189"/>
        <end position="211"/>
    </location>
</feature>
<feature type="region of interest" description="Disordered" evidence="1">
    <location>
        <begin position="306"/>
        <end position="356"/>
    </location>
</feature>
<dbReference type="EMBL" id="JAVRRT010000015">
    <property type="protein sequence ID" value="KAK5165813.1"/>
    <property type="molecule type" value="Genomic_DNA"/>
</dbReference>
<evidence type="ECO:0000313" key="3">
    <source>
        <dbReference type="Proteomes" id="UP001337655"/>
    </source>
</evidence>
<name>A0AAV9P3E9_9PEZI</name>
<evidence type="ECO:0000256" key="1">
    <source>
        <dbReference type="SAM" id="MobiDB-lite"/>
    </source>
</evidence>
<feature type="region of interest" description="Disordered" evidence="1">
    <location>
        <begin position="1"/>
        <end position="175"/>
    </location>
</feature>
<feature type="compositionally biased region" description="Polar residues" evidence="1">
    <location>
        <begin position="189"/>
        <end position="208"/>
    </location>
</feature>
<feature type="region of interest" description="Disordered" evidence="1">
    <location>
        <begin position="573"/>
        <end position="595"/>
    </location>
</feature>
<feature type="region of interest" description="Disordered" evidence="1">
    <location>
        <begin position="455"/>
        <end position="489"/>
    </location>
</feature>
<protein>
    <submittedName>
        <fullName evidence="2">Uncharacterized protein</fullName>
    </submittedName>
</protein>
<feature type="compositionally biased region" description="Basic residues" evidence="1">
    <location>
        <begin position="30"/>
        <end position="41"/>
    </location>
</feature>
<feature type="region of interest" description="Disordered" evidence="1">
    <location>
        <begin position="400"/>
        <end position="419"/>
    </location>
</feature>
<feature type="compositionally biased region" description="Basic residues" evidence="1">
    <location>
        <begin position="756"/>
        <end position="769"/>
    </location>
</feature>
<dbReference type="RefSeq" id="XP_064655825.1">
    <property type="nucleotide sequence ID" value="XM_064805966.1"/>
</dbReference>
<feature type="compositionally biased region" description="Polar residues" evidence="1">
    <location>
        <begin position="400"/>
        <end position="413"/>
    </location>
</feature>
<feature type="compositionally biased region" description="Polar residues" evidence="1">
    <location>
        <begin position="92"/>
        <end position="111"/>
    </location>
</feature>
<dbReference type="GeneID" id="89930068"/>
<sequence>MSTLSPAFGSANYDHNNDHDDADAAERLRRSGGSRQARKLQLRNAGFRGGTIATRKLTPKSIPSSTWSAGGEYEASSGTENVPPLMQDVRTPGSNRRVSSGILQDIGNGTITRRKRTNPRISSAKWSDSDGSPAEKPYATTPFSRVQSNGTVRQRSVKTRPKVAHKRRSVSSETSKYIEHLEAELAASQSQLSRINSPTVTRQQSTKMRTMDAETRVLQKEVEDWETQYEKRVQEEVDRHAEVETNLRGRLRTLEQDYEETQFRMRELETQVAAATQSMEAAEAANVNLERRIEIMSELLAASPSKIDLHAETPGRSRKHARPKSMLPRFPTASSLLGSPERHPQTQPPSPLLSFTNYSPEVTASPVQSVCRLDISSQQSDYMSEAESVFSEASVAGDSMTSAENFEGPSNHNPWMLPPPLPHHRSKPARRMRRFGAGSMGPKPLILPSTSRCDQFPTASAPGLERSETTPAFFPNPALSSHGSHSPLLGRRRASTMANGETLAALDPSPFSPDEPLQDCGEDTLMSFHTSSSPSSRPVTRDLSSLGSMRGRNLMEELSTAWIKDSDASSQLLVEGQDISSSRPSSSAAPDVPSALGEDTTLIHGTLTHAHDIPVLEHRAASASTALVRPRRRRASSPNLSAPAIYSASIFERLHFLFSDLWRSPVDLARHFVRTAQACIRIPRTLLNFQYWLVGALLGPLARRRALEDITHPNYTEESSSLLESSPDTPTEDSNLAYGTLQPSPARKSPNPSSALRKKRATHKLRCPHRRRAKHSPLLWIKFSVTLAVAVGAAFKDGPGSLLERGGCTCQVERRLERRRSTGVDGGGLV</sequence>
<keyword evidence="3" id="KW-1185">Reference proteome</keyword>
<accession>A0AAV9P3E9</accession>
<feature type="region of interest" description="Disordered" evidence="1">
    <location>
        <begin position="717"/>
        <end position="769"/>
    </location>
</feature>
<feature type="compositionally biased region" description="Low complexity" evidence="1">
    <location>
        <begin position="580"/>
        <end position="595"/>
    </location>
</feature>
<gene>
    <name evidence="2" type="ORF">LTR77_008736</name>
</gene>
<feature type="compositionally biased region" description="Basic and acidic residues" evidence="1">
    <location>
        <begin position="15"/>
        <end position="29"/>
    </location>
</feature>
<proteinExistence type="predicted"/>
<reference evidence="2 3" key="1">
    <citation type="submission" date="2023-08" db="EMBL/GenBank/DDBJ databases">
        <title>Black Yeasts Isolated from many extreme environments.</title>
        <authorList>
            <person name="Coleine C."/>
            <person name="Stajich J.E."/>
            <person name="Selbmann L."/>
        </authorList>
    </citation>
    <scope>NUCLEOTIDE SEQUENCE [LARGE SCALE GENOMIC DNA]</scope>
    <source>
        <strain evidence="2 3">CCFEE 5935</strain>
    </source>
</reference>
<feature type="compositionally biased region" description="Low complexity" evidence="1">
    <location>
        <begin position="717"/>
        <end position="726"/>
    </location>
</feature>
<comment type="caution">
    <text evidence="2">The sequence shown here is derived from an EMBL/GenBank/DDBJ whole genome shotgun (WGS) entry which is preliminary data.</text>
</comment>